<dbReference type="Proteomes" id="UP000694621">
    <property type="component" value="Unplaced"/>
</dbReference>
<dbReference type="Pfam" id="PF04548">
    <property type="entry name" value="AIG1"/>
    <property type="match status" value="1"/>
</dbReference>
<dbReference type="InterPro" id="IPR027417">
    <property type="entry name" value="P-loop_NTPase"/>
</dbReference>
<keyword evidence="2" id="KW-0547">Nucleotide-binding</keyword>
<dbReference type="GO" id="GO:0005525">
    <property type="term" value="F:GTP binding"/>
    <property type="evidence" value="ECO:0007669"/>
    <property type="project" value="UniProtKB-KW"/>
</dbReference>
<accession>A0A8B9JTB5</accession>
<feature type="transmembrane region" description="Helical" evidence="4">
    <location>
        <begin position="232"/>
        <end position="252"/>
    </location>
</feature>
<dbReference type="InterPro" id="IPR006703">
    <property type="entry name" value="G_AIG1"/>
</dbReference>
<dbReference type="CDD" id="cd01852">
    <property type="entry name" value="AIG1"/>
    <property type="match status" value="1"/>
</dbReference>
<evidence type="ECO:0000313" key="7">
    <source>
        <dbReference type="Proteomes" id="UP000694621"/>
    </source>
</evidence>
<protein>
    <recommendedName>
        <fullName evidence="5">AIG1-type G domain-containing protein</fullName>
    </recommendedName>
</protein>
<keyword evidence="4" id="KW-0812">Transmembrane</keyword>
<dbReference type="AlphaFoldDB" id="A0A8B9JTB5"/>
<comment type="similarity">
    <text evidence="1">Belongs to the TRAFAC class TrmE-Era-EngA-EngB-Septin-like GTPase superfamily. AIG1/Toc34/Toc159-like paraseptin GTPase family. IAN subfamily.</text>
</comment>
<dbReference type="Ensembl" id="ENSAMXT00005028257.1">
    <property type="protein sequence ID" value="ENSAMXP00005025638.1"/>
    <property type="gene ID" value="ENSAMXG00005012943.1"/>
</dbReference>
<reference evidence="6" key="1">
    <citation type="submission" date="2025-08" db="UniProtKB">
        <authorList>
            <consortium name="Ensembl"/>
        </authorList>
    </citation>
    <scope>IDENTIFICATION</scope>
</reference>
<dbReference type="InterPro" id="IPR045058">
    <property type="entry name" value="GIMA/IAN/Toc"/>
</dbReference>
<dbReference type="SUPFAM" id="SSF52540">
    <property type="entry name" value="P-loop containing nucleoside triphosphate hydrolases"/>
    <property type="match status" value="1"/>
</dbReference>
<sequence>RVTIPGVRKNFDSCICFTGSGKSSAAGNTILGEKKFNASMSSESVTRKCKKREVTVDGRKISVVDTPGLFDTEMTEDKLKAEIERCVELSVPGPHAFLLVIRLGVRFTEEERNAVEWIQKNFGEKASKHTIVLFTHADELKSQSIHKYIGTNKHLQKILQECGDRYHLFNNEDMENRSQVQELLDKMNIDEMVERNGGNSYTSEMFQKAQQDMFQKAEEKNRRNKIEKIKDAVLGTATAVGIGGMVAGGVVLGVTGAVLLPAAGVAAGGALAVGTGAKLIYDKVKKKNQGQTSEEAE</sequence>
<dbReference type="FunFam" id="3.40.50.300:FF:000366">
    <property type="entry name" value="GTPase, IMAP family member 2"/>
    <property type="match status" value="1"/>
</dbReference>
<feature type="transmembrane region" description="Helical" evidence="4">
    <location>
        <begin position="258"/>
        <end position="281"/>
    </location>
</feature>
<keyword evidence="4" id="KW-0472">Membrane</keyword>
<dbReference type="Gene3D" id="3.40.50.300">
    <property type="entry name" value="P-loop containing nucleotide triphosphate hydrolases"/>
    <property type="match status" value="1"/>
</dbReference>
<evidence type="ECO:0000256" key="4">
    <source>
        <dbReference type="SAM" id="Phobius"/>
    </source>
</evidence>
<dbReference type="PANTHER" id="PTHR10903">
    <property type="entry name" value="GTPASE, IMAP FAMILY MEMBER-RELATED"/>
    <property type="match status" value="1"/>
</dbReference>
<evidence type="ECO:0000256" key="2">
    <source>
        <dbReference type="ARBA" id="ARBA00022741"/>
    </source>
</evidence>
<proteinExistence type="inferred from homology"/>
<evidence type="ECO:0000256" key="1">
    <source>
        <dbReference type="ARBA" id="ARBA00008535"/>
    </source>
</evidence>
<dbReference type="PROSITE" id="PS51720">
    <property type="entry name" value="G_AIG1"/>
    <property type="match status" value="1"/>
</dbReference>
<evidence type="ECO:0000259" key="5">
    <source>
        <dbReference type="PROSITE" id="PS51720"/>
    </source>
</evidence>
<dbReference type="PANTHER" id="PTHR10903:SF188">
    <property type="entry name" value="GTPASE IMAP FAMILY MEMBER 2-LIKE-RELATED"/>
    <property type="match status" value="1"/>
</dbReference>
<evidence type="ECO:0000256" key="3">
    <source>
        <dbReference type="ARBA" id="ARBA00023134"/>
    </source>
</evidence>
<organism evidence="6 7">
    <name type="scientific">Astyanax mexicanus</name>
    <name type="common">Blind cave fish</name>
    <name type="synonym">Astyanax fasciatus mexicanus</name>
    <dbReference type="NCBI Taxonomy" id="7994"/>
    <lineage>
        <taxon>Eukaryota</taxon>
        <taxon>Metazoa</taxon>
        <taxon>Chordata</taxon>
        <taxon>Craniata</taxon>
        <taxon>Vertebrata</taxon>
        <taxon>Euteleostomi</taxon>
        <taxon>Actinopterygii</taxon>
        <taxon>Neopterygii</taxon>
        <taxon>Teleostei</taxon>
        <taxon>Ostariophysi</taxon>
        <taxon>Characiformes</taxon>
        <taxon>Characoidei</taxon>
        <taxon>Acestrorhamphidae</taxon>
        <taxon>Acestrorhamphinae</taxon>
        <taxon>Astyanax</taxon>
    </lineage>
</organism>
<keyword evidence="3" id="KW-0342">GTP-binding</keyword>
<feature type="domain" description="AIG1-type G" evidence="5">
    <location>
        <begin position="8"/>
        <end position="210"/>
    </location>
</feature>
<keyword evidence="4" id="KW-1133">Transmembrane helix</keyword>
<name>A0A8B9JTB5_ASTMX</name>
<evidence type="ECO:0000313" key="6">
    <source>
        <dbReference type="Ensembl" id="ENSAMXP00005025638.1"/>
    </source>
</evidence>